<comment type="caution">
    <text evidence="4">The sequence shown here is derived from an EMBL/GenBank/DDBJ whole genome shotgun (WGS) entry which is preliminary data.</text>
</comment>
<dbReference type="Pfam" id="PF13561">
    <property type="entry name" value="adh_short_C2"/>
    <property type="match status" value="1"/>
</dbReference>
<dbReference type="Proteomes" id="UP000290849">
    <property type="component" value="Unassembled WGS sequence"/>
</dbReference>
<dbReference type="InterPro" id="IPR051122">
    <property type="entry name" value="SDR_DHRS6-like"/>
</dbReference>
<gene>
    <name evidence="4" type="ORF">C7R54_03315</name>
</gene>
<dbReference type="InterPro" id="IPR036291">
    <property type="entry name" value="NAD(P)-bd_dom_sf"/>
</dbReference>
<dbReference type="OrthoDB" id="9178657at2"/>
<dbReference type="AlphaFoldDB" id="A0A4Q1HP15"/>
<sequence>MIEQKLRDKVAVITGAASGIGAASARLFARHGARVALIDIDEDGLARVAADIAADGGACSTGACDVTKGAQVNEHARRIVAEWGGVDVIMPCSGVSVGGTVVTIDEALWDRVFDINVKGTYLWLHAVLPSMIERGGGSVILLGSQLVASSGGNNAAYIASKGALATLAKTMAVDHAAQGIRVNALMPGVTDTAMSRRSLQRYPDPEQTRRQWMARHAMGRLGLPEEVARAALFLASDDSSFTTGSHLYVDGGWAAK</sequence>
<dbReference type="Gene3D" id="3.40.50.720">
    <property type="entry name" value="NAD(P)-binding Rossmann-like Domain"/>
    <property type="match status" value="1"/>
</dbReference>
<evidence type="ECO:0000256" key="2">
    <source>
        <dbReference type="ARBA" id="ARBA00023002"/>
    </source>
</evidence>
<organism evidence="4 5">
    <name type="scientific">Achromobacter aloeverae</name>
    <dbReference type="NCBI Taxonomy" id="1750518"/>
    <lineage>
        <taxon>Bacteria</taxon>
        <taxon>Pseudomonadati</taxon>
        <taxon>Pseudomonadota</taxon>
        <taxon>Betaproteobacteria</taxon>
        <taxon>Burkholderiales</taxon>
        <taxon>Alcaligenaceae</taxon>
        <taxon>Achromobacter</taxon>
    </lineage>
</organism>
<dbReference type="FunFam" id="3.40.50.720:FF:000084">
    <property type="entry name" value="Short-chain dehydrogenase reductase"/>
    <property type="match status" value="1"/>
</dbReference>
<protein>
    <submittedName>
        <fullName evidence="4">Short-chain dehydrogenase</fullName>
    </submittedName>
</protein>
<dbReference type="InterPro" id="IPR002347">
    <property type="entry name" value="SDR_fam"/>
</dbReference>
<evidence type="ECO:0000313" key="4">
    <source>
        <dbReference type="EMBL" id="RXN92784.1"/>
    </source>
</evidence>
<evidence type="ECO:0000256" key="3">
    <source>
        <dbReference type="ARBA" id="ARBA00023027"/>
    </source>
</evidence>
<keyword evidence="3" id="KW-0520">NAD</keyword>
<evidence type="ECO:0000256" key="1">
    <source>
        <dbReference type="ARBA" id="ARBA00006484"/>
    </source>
</evidence>
<dbReference type="PANTHER" id="PTHR43477:SF4">
    <property type="entry name" value="DEHYDROGENASE_REDUCTASE SDR FAMILY MEMBER 6"/>
    <property type="match status" value="1"/>
</dbReference>
<dbReference type="CDD" id="cd05233">
    <property type="entry name" value="SDR_c"/>
    <property type="match status" value="1"/>
</dbReference>
<keyword evidence="2" id="KW-0560">Oxidoreductase</keyword>
<keyword evidence="5" id="KW-1185">Reference proteome</keyword>
<reference evidence="4 5" key="1">
    <citation type="journal article" date="2017" name="Int. J. Syst. Evol. Microbiol.">
        <title>Achromobacter aloeverae sp. nov., isolated from the root of Aloe vera (L.) Burm.f.</title>
        <authorList>
            <person name="Kuncharoen N."/>
            <person name="Muramatsu Y."/>
            <person name="Shibata C."/>
            <person name="Kamakura Y."/>
            <person name="Nakagawa Y."/>
            <person name="Tanasupawat S."/>
        </authorList>
    </citation>
    <scope>NUCLEOTIDE SEQUENCE [LARGE SCALE GENOMIC DNA]</scope>
    <source>
        <strain evidence="4 5">AVA-1</strain>
    </source>
</reference>
<proteinExistence type="inferred from homology"/>
<dbReference type="NCBIfam" id="NF005559">
    <property type="entry name" value="PRK07231.1"/>
    <property type="match status" value="1"/>
</dbReference>
<dbReference type="GO" id="GO:0016491">
    <property type="term" value="F:oxidoreductase activity"/>
    <property type="evidence" value="ECO:0007669"/>
    <property type="project" value="UniProtKB-KW"/>
</dbReference>
<accession>A0A4Q1HP15</accession>
<comment type="similarity">
    <text evidence="1">Belongs to the short-chain dehydrogenases/reductases (SDR) family.</text>
</comment>
<dbReference type="EMBL" id="PYAL01000001">
    <property type="protein sequence ID" value="RXN92784.1"/>
    <property type="molecule type" value="Genomic_DNA"/>
</dbReference>
<dbReference type="SUPFAM" id="SSF51735">
    <property type="entry name" value="NAD(P)-binding Rossmann-fold domains"/>
    <property type="match status" value="1"/>
</dbReference>
<evidence type="ECO:0000313" key="5">
    <source>
        <dbReference type="Proteomes" id="UP000290849"/>
    </source>
</evidence>
<dbReference type="PANTHER" id="PTHR43477">
    <property type="entry name" value="DIHYDROANTICAPSIN 7-DEHYDROGENASE"/>
    <property type="match status" value="1"/>
</dbReference>
<name>A0A4Q1HP15_9BURK</name>
<dbReference type="PRINTS" id="PR00081">
    <property type="entry name" value="GDHRDH"/>
</dbReference>
<dbReference type="RefSeq" id="WP_129148746.1">
    <property type="nucleotide sequence ID" value="NZ_JBHSDO010000006.1"/>
</dbReference>